<gene>
    <name evidence="3" type="ORF">PTSG_05483</name>
</gene>
<dbReference type="Gene3D" id="1.25.40.10">
    <property type="entry name" value="Tetratricopeptide repeat domain"/>
    <property type="match status" value="1"/>
</dbReference>
<dbReference type="EMBL" id="GL832967">
    <property type="protein sequence ID" value="EGD73790.1"/>
    <property type="molecule type" value="Genomic_DNA"/>
</dbReference>
<dbReference type="KEGG" id="sre:PTSG_05483"/>
<reference evidence="3" key="1">
    <citation type="submission" date="2009-08" db="EMBL/GenBank/DDBJ databases">
        <title>Annotation of Salpingoeca rosetta.</title>
        <authorList>
            <consortium name="The Broad Institute Genome Sequencing Platform"/>
            <person name="Russ C."/>
            <person name="Cuomo C."/>
            <person name="Burger G."/>
            <person name="Gray M.W."/>
            <person name="Holland P.W.H."/>
            <person name="King N."/>
            <person name="Lang F.B.F."/>
            <person name="Roger A.J."/>
            <person name="Ruiz-Trillo I."/>
            <person name="Young S.K."/>
            <person name="Zeng Q."/>
            <person name="Gargeya S."/>
            <person name="Alvarado L."/>
            <person name="Berlin A."/>
            <person name="Chapman S.B."/>
            <person name="Chen Z."/>
            <person name="Freedman E."/>
            <person name="Gellesch M."/>
            <person name="Goldberg J."/>
            <person name="Griggs A."/>
            <person name="Gujja S."/>
            <person name="Heilman E."/>
            <person name="Heiman D."/>
            <person name="Howarth C."/>
            <person name="Mehta T."/>
            <person name="Neiman D."/>
            <person name="Pearson M."/>
            <person name="Roberts A."/>
            <person name="Saif S."/>
            <person name="Shea T."/>
            <person name="Shenoy N."/>
            <person name="Sisk P."/>
            <person name="Stolte C."/>
            <person name="Sykes S."/>
            <person name="White J."/>
            <person name="Yandava C."/>
            <person name="Haas B."/>
            <person name="Nusbaum C."/>
            <person name="Birren B."/>
        </authorList>
    </citation>
    <scope>NUCLEOTIDE SEQUENCE [LARGE SCALE GENOMIC DNA]</scope>
    <source>
        <strain evidence="3">ATCC 50818</strain>
    </source>
</reference>
<feature type="region of interest" description="Disordered" evidence="1">
    <location>
        <begin position="223"/>
        <end position="244"/>
    </location>
</feature>
<dbReference type="OrthoDB" id="203724at2759"/>
<organism evidence="4">
    <name type="scientific">Salpingoeca rosetta (strain ATCC 50818 / BSB-021)</name>
    <dbReference type="NCBI Taxonomy" id="946362"/>
    <lineage>
        <taxon>Eukaryota</taxon>
        <taxon>Choanoflagellata</taxon>
        <taxon>Craspedida</taxon>
        <taxon>Salpingoecidae</taxon>
        <taxon>Salpingoeca</taxon>
    </lineage>
</organism>
<keyword evidence="4" id="KW-1185">Reference proteome</keyword>
<dbReference type="InterPro" id="IPR024420">
    <property type="entry name" value="TRAPP_III_complex_Trs85"/>
</dbReference>
<dbReference type="FunCoup" id="F2UBC4">
    <property type="interactions" value="1258"/>
</dbReference>
<dbReference type="InParanoid" id="F2UBC4"/>
<evidence type="ECO:0000313" key="3">
    <source>
        <dbReference type="EMBL" id="EGD73790.1"/>
    </source>
</evidence>
<evidence type="ECO:0000259" key="2">
    <source>
        <dbReference type="Pfam" id="PF24545"/>
    </source>
</evidence>
<feature type="domain" description="TPPC8 first Ig-like" evidence="2">
    <location>
        <begin position="612"/>
        <end position="780"/>
    </location>
</feature>
<dbReference type="PANTHER" id="PTHR12975">
    <property type="entry name" value="TRANSPORT PROTEIN TRAPP"/>
    <property type="match status" value="1"/>
</dbReference>
<accession>F2UBC4</accession>
<feature type="compositionally biased region" description="Polar residues" evidence="1">
    <location>
        <begin position="223"/>
        <end position="234"/>
    </location>
</feature>
<dbReference type="SUPFAM" id="SSF48452">
    <property type="entry name" value="TPR-like"/>
    <property type="match status" value="1"/>
</dbReference>
<dbReference type="PANTHER" id="PTHR12975:SF6">
    <property type="entry name" value="TRAFFICKING PROTEIN PARTICLE COMPLEX SUBUNIT 8"/>
    <property type="match status" value="1"/>
</dbReference>
<name>F2UBC4_SALR5</name>
<evidence type="ECO:0000256" key="1">
    <source>
        <dbReference type="SAM" id="MobiDB-lite"/>
    </source>
</evidence>
<sequence length="1144" mass="124613">MAPTKELVQSLFAPNVLVLWTKEAEATCMQRGLSCKHLLAPFGRSRSQAPDVQFRTLDDLRPLVVEDGIAQTKAAVTQHEGLCEDWNIGSGVAPWFNDYCHHFFSLMRPCDHEFFGHPLLRIVLCTAKGDDPITSIASSLSSQKQRDAFSAFPYVSQDIPTCYLLLSDHHDDDATVTAFLQRLSNDFGSKNCFHVPLQQAADGDEEQDVSDVWTTALPALASAAQSRPQSTTEEPTAPPVDADPLSAMASMANADPERVGLAAGFCIADVQKLKDTCAAIVDTALVPAVRHHAQLLSAEVTATRKSRSTFLNATRKWFSSGKSAQSGTGQDPYAPDSFEMQTRRLADLLFMIKEYDDAYQHYRHLRKDFNNDRSWKHLAGANEMLAACMLLDPRLDQGRYESRQLFESAMATYNKSGMPFHTARVAITAAADFTARTQHADAAATFVRVVSEESDLRSAIFLEQAATCYFASPSSRRKAAFHLVLAAFRFIKAHQRMHARRCYVQAEKLFSGLGWQHIEDHIHQSLARQCEQLGLLHKSIDAYAHVLRECPGSARSHSDVLGTFMHLYRHLQESEDAASAPPPLPVPIVNKNIRVRLQLQANTQAAHISQQEEKVAAFMNKPQVHQAAVLSDKTTNTSPATVVVEEPVGVEFQLTNPLATSLRLTALKLVCTLVDADGNECKPDQLELTEMVEIEMGAGEDVDVVLTAMPLTQGTLHVKGIRYNIHLGQSEIAGQQPLLVRGKRLNSTHAERTACVYAPDKRLDLRVVSASPLFTYQSTPLPAEVLRGQVVTVEVDVKNQGTAPTANVVCVFPEHAWKPHIELEDGTQLPAEGQCVDLSSVVQLSPGDATRFRARFQVAPHAPDAFALCIGYRGQNPPQQLPYRMVTLSCRMRAAEGPAVTATIIPTSATRALLRLVFSPVPKDVQLCECLLRNSHWMLDTSTIIADHALPPTPGATRVALLPCVPATSAPSALPPAVSLQVPTNSTGAAGAAQWRLPAFSSDDGVHVLWERNTQLGLAMASLSSGSNTAGSPTAFIDVRKSSSSDASDAENNRQTSCVHPFVCGTGFTPSEELVVQVSQNSNSSGARWLGKERYVIAADEQGQFRIQMTALVLTAGQTVLDGLVVIQTSTSAELHVQSAAVTA</sequence>
<dbReference type="Proteomes" id="UP000007799">
    <property type="component" value="Unassembled WGS sequence"/>
</dbReference>
<dbReference type="Pfam" id="PF24545">
    <property type="entry name" value="Ig_TPPC8_1st"/>
    <property type="match status" value="1"/>
</dbReference>
<dbReference type="InterPro" id="IPR011990">
    <property type="entry name" value="TPR-like_helical_dom_sf"/>
</dbReference>
<evidence type="ECO:0000313" key="4">
    <source>
        <dbReference type="Proteomes" id="UP000007799"/>
    </source>
</evidence>
<dbReference type="InterPro" id="IPR058541">
    <property type="entry name" value="Ig_TPPC8_1st"/>
</dbReference>
<dbReference type="OMA" id="HEINMLF"/>
<dbReference type="RefSeq" id="XP_004993353.1">
    <property type="nucleotide sequence ID" value="XM_004993296.1"/>
</dbReference>
<dbReference type="eggNOG" id="KOG1938">
    <property type="taxonomic scope" value="Eukaryota"/>
</dbReference>
<dbReference type="STRING" id="946362.F2UBC4"/>
<dbReference type="GeneID" id="16073930"/>
<dbReference type="Pfam" id="PF12739">
    <property type="entry name" value="TRAPPC-Trs85"/>
    <property type="match status" value="1"/>
</dbReference>
<proteinExistence type="predicted"/>
<dbReference type="GO" id="GO:1990072">
    <property type="term" value="C:TRAPPIII protein complex"/>
    <property type="evidence" value="ECO:0007669"/>
    <property type="project" value="TreeGrafter"/>
</dbReference>
<dbReference type="AlphaFoldDB" id="F2UBC4"/>
<protein>
    <recommendedName>
        <fullName evidence="2">TPPC8 first Ig-like domain-containing protein</fullName>
    </recommendedName>
</protein>